<organism evidence="3 4">
    <name type="scientific">Paralvinella palmiformis</name>
    <dbReference type="NCBI Taxonomy" id="53620"/>
    <lineage>
        <taxon>Eukaryota</taxon>
        <taxon>Metazoa</taxon>
        <taxon>Spiralia</taxon>
        <taxon>Lophotrochozoa</taxon>
        <taxon>Annelida</taxon>
        <taxon>Polychaeta</taxon>
        <taxon>Sedentaria</taxon>
        <taxon>Canalipalpata</taxon>
        <taxon>Terebellida</taxon>
        <taxon>Terebelliformia</taxon>
        <taxon>Alvinellidae</taxon>
        <taxon>Paralvinella</taxon>
    </lineage>
</organism>
<proteinExistence type="predicted"/>
<evidence type="ECO:0000313" key="3">
    <source>
        <dbReference type="EMBL" id="KAK2160801.1"/>
    </source>
</evidence>
<dbReference type="EMBL" id="JAODUP010000127">
    <property type="protein sequence ID" value="KAK2160801.1"/>
    <property type="molecule type" value="Genomic_DNA"/>
</dbReference>
<dbReference type="CDD" id="cd01784">
    <property type="entry name" value="RA_RASSF2_like"/>
    <property type="match status" value="1"/>
</dbReference>
<name>A0AAD9JWZ9_9ANNE</name>
<dbReference type="Gene3D" id="3.10.20.90">
    <property type="entry name" value="Phosphatidylinositol 3-kinase Catalytic Subunit, Chain A, domain 1"/>
    <property type="match status" value="1"/>
</dbReference>
<dbReference type="InterPro" id="IPR033614">
    <property type="entry name" value="RASSF1-6"/>
</dbReference>
<dbReference type="AlphaFoldDB" id="A0AAD9JWZ9"/>
<dbReference type="PANTHER" id="PTHR22738:SF15">
    <property type="entry name" value="LD40758P"/>
    <property type="match status" value="1"/>
</dbReference>
<evidence type="ECO:0000256" key="1">
    <source>
        <dbReference type="SAM" id="MobiDB-lite"/>
    </source>
</evidence>
<dbReference type="PANTHER" id="PTHR22738">
    <property type="entry name" value="RASSF"/>
    <property type="match status" value="1"/>
</dbReference>
<evidence type="ECO:0000313" key="4">
    <source>
        <dbReference type="Proteomes" id="UP001208570"/>
    </source>
</evidence>
<evidence type="ECO:0000259" key="2">
    <source>
        <dbReference type="PROSITE" id="PS50200"/>
    </source>
</evidence>
<comment type="caution">
    <text evidence="3">The sequence shown here is derived from an EMBL/GenBank/DDBJ whole genome shotgun (WGS) entry which is preliminary data.</text>
</comment>
<dbReference type="GO" id="GO:0007165">
    <property type="term" value="P:signal transduction"/>
    <property type="evidence" value="ECO:0007669"/>
    <property type="project" value="InterPro"/>
</dbReference>
<accession>A0AAD9JWZ9</accession>
<dbReference type="PROSITE" id="PS50200">
    <property type="entry name" value="RA"/>
    <property type="match status" value="1"/>
</dbReference>
<gene>
    <name evidence="3" type="ORF">LSH36_127g17013</name>
</gene>
<dbReference type="InterPro" id="IPR000159">
    <property type="entry name" value="RA_dom"/>
</dbReference>
<feature type="region of interest" description="Disordered" evidence="1">
    <location>
        <begin position="70"/>
        <end position="90"/>
    </location>
</feature>
<keyword evidence="4" id="KW-1185">Reference proteome</keyword>
<protein>
    <recommendedName>
        <fullName evidence="2">Ras-associating domain-containing protein</fullName>
    </recommendedName>
</protein>
<sequence length="263" mass="29961">MMFSHRSLTKGAKKVTSQTPELKKADLEAKLKAYNGYYEGKKQEIKRKEGVRLGKLMIVLRSPLSRRRSLTGYAPSGNEAVEMRESSTRANIRRNGKRRQKHRRLSIINGHIFDVETSIFTPAYGSITSVNVMSLDPVPVVIKQLLRKFKAGIKIYAIQLVKFQFYPGIITVINNPHDFCLCIVRSSGAVFFISETRVLKDDDFPLVERVILGPLEDVAKLFIMDKDKVKEVNEEVLAAEEETSREVVRISLNKFVIYDHTNS</sequence>
<feature type="region of interest" description="Disordered" evidence="1">
    <location>
        <begin position="1"/>
        <end position="20"/>
    </location>
</feature>
<feature type="domain" description="Ras-associating" evidence="2">
    <location>
        <begin position="113"/>
        <end position="228"/>
    </location>
</feature>
<reference evidence="3" key="1">
    <citation type="journal article" date="2023" name="Mol. Biol. Evol.">
        <title>Third-Generation Sequencing Reveals the Adaptive Role of the Epigenome in Three Deep-Sea Polychaetes.</title>
        <authorList>
            <person name="Perez M."/>
            <person name="Aroh O."/>
            <person name="Sun Y."/>
            <person name="Lan Y."/>
            <person name="Juniper S.K."/>
            <person name="Young C.R."/>
            <person name="Angers B."/>
            <person name="Qian P.Y."/>
        </authorList>
    </citation>
    <scope>NUCLEOTIDE SEQUENCE</scope>
    <source>
        <strain evidence="3">P08H-3</strain>
    </source>
</reference>
<dbReference type="Proteomes" id="UP001208570">
    <property type="component" value="Unassembled WGS sequence"/>
</dbReference>